<keyword evidence="3" id="KW-1185">Reference proteome</keyword>
<keyword evidence="1" id="KW-1133">Transmembrane helix</keyword>
<dbReference type="RefSeq" id="WP_104057535.1">
    <property type="nucleotide sequence ID" value="NZ_PREZ01000003.1"/>
</dbReference>
<dbReference type="OrthoDB" id="2455536at2"/>
<sequence length="75" mass="8183">MNKAKASLLFFIGGVILWLVKIVFGLEPPIWLTFVLGAAGLAFAIAGRHTVLIICNSALMISVFILMLVENYFQG</sequence>
<evidence type="ECO:0000313" key="2">
    <source>
        <dbReference type="EMBL" id="PPA70785.1"/>
    </source>
</evidence>
<gene>
    <name evidence="2" type="ORF">C4B60_08310</name>
</gene>
<dbReference type="Proteomes" id="UP000239047">
    <property type="component" value="Unassembled WGS sequence"/>
</dbReference>
<reference evidence="2 3" key="1">
    <citation type="submission" date="2018-02" db="EMBL/GenBank/DDBJ databases">
        <title>Jeotgalibacillus proteolyticum sp. nov. a protease producing bacterium isolated from ocean sediments of Laizhou Bay.</title>
        <authorList>
            <person name="Li Y."/>
        </authorList>
    </citation>
    <scope>NUCLEOTIDE SEQUENCE [LARGE SCALE GENOMIC DNA]</scope>
    <source>
        <strain evidence="2 3">22-7</strain>
    </source>
</reference>
<feature type="transmembrane region" description="Helical" evidence="1">
    <location>
        <begin position="30"/>
        <end position="46"/>
    </location>
</feature>
<dbReference type="EMBL" id="PREZ01000003">
    <property type="protein sequence ID" value="PPA70785.1"/>
    <property type="molecule type" value="Genomic_DNA"/>
</dbReference>
<comment type="caution">
    <text evidence="2">The sequence shown here is derived from an EMBL/GenBank/DDBJ whole genome shotgun (WGS) entry which is preliminary data.</text>
</comment>
<feature type="transmembrane region" description="Helical" evidence="1">
    <location>
        <begin position="7"/>
        <end position="24"/>
    </location>
</feature>
<name>A0A2S5GCZ2_9BACL</name>
<dbReference type="AlphaFoldDB" id="A0A2S5GCZ2"/>
<protein>
    <submittedName>
        <fullName evidence="2">Uncharacterized protein</fullName>
    </submittedName>
</protein>
<evidence type="ECO:0000313" key="3">
    <source>
        <dbReference type="Proteomes" id="UP000239047"/>
    </source>
</evidence>
<evidence type="ECO:0000256" key="1">
    <source>
        <dbReference type="SAM" id="Phobius"/>
    </source>
</evidence>
<organism evidence="2 3">
    <name type="scientific">Jeotgalibacillus proteolyticus</name>
    <dbReference type="NCBI Taxonomy" id="2082395"/>
    <lineage>
        <taxon>Bacteria</taxon>
        <taxon>Bacillati</taxon>
        <taxon>Bacillota</taxon>
        <taxon>Bacilli</taxon>
        <taxon>Bacillales</taxon>
        <taxon>Caryophanaceae</taxon>
        <taxon>Jeotgalibacillus</taxon>
    </lineage>
</organism>
<keyword evidence="1" id="KW-0812">Transmembrane</keyword>
<proteinExistence type="predicted"/>
<feature type="transmembrane region" description="Helical" evidence="1">
    <location>
        <begin position="51"/>
        <end position="69"/>
    </location>
</feature>
<keyword evidence="1" id="KW-0472">Membrane</keyword>
<accession>A0A2S5GCZ2</accession>